<evidence type="ECO:0000256" key="1">
    <source>
        <dbReference type="ARBA" id="ARBA00007164"/>
    </source>
</evidence>
<dbReference type="Gene3D" id="3.40.710.10">
    <property type="entry name" value="DD-peptidase/beta-lactamase superfamily"/>
    <property type="match status" value="1"/>
</dbReference>
<dbReference type="InterPro" id="IPR012338">
    <property type="entry name" value="Beta-lactam/transpept-like"/>
</dbReference>
<dbReference type="RefSeq" id="WP_249296967.1">
    <property type="nucleotide sequence ID" value="NZ_JACRSX010000001.1"/>
</dbReference>
<evidence type="ECO:0000256" key="4">
    <source>
        <dbReference type="ARBA" id="ARBA00022960"/>
    </source>
</evidence>
<dbReference type="PANTHER" id="PTHR21581:SF6">
    <property type="entry name" value="TRAFFICKING PROTEIN PARTICLE COMPLEX SUBUNIT 12"/>
    <property type="match status" value="1"/>
</dbReference>
<dbReference type="PRINTS" id="PR00725">
    <property type="entry name" value="DADACBPTASE1"/>
</dbReference>
<evidence type="ECO:0000256" key="3">
    <source>
        <dbReference type="ARBA" id="ARBA00022801"/>
    </source>
</evidence>
<proteinExistence type="inferred from homology"/>
<keyword evidence="4" id="KW-0133">Cell shape</keyword>
<evidence type="ECO:0000259" key="9">
    <source>
        <dbReference type="Pfam" id="PF00768"/>
    </source>
</evidence>
<dbReference type="EMBL" id="JACRSX010000001">
    <property type="protein sequence ID" value="MBC8561243.1"/>
    <property type="molecule type" value="Genomic_DNA"/>
</dbReference>
<keyword evidence="11" id="KW-1185">Reference proteome</keyword>
<keyword evidence="2 8" id="KW-0732">Signal</keyword>
<dbReference type="Proteomes" id="UP000606193">
    <property type="component" value="Unassembled WGS sequence"/>
</dbReference>
<evidence type="ECO:0000256" key="7">
    <source>
        <dbReference type="RuleBase" id="RU004016"/>
    </source>
</evidence>
<gene>
    <name evidence="10" type="ORF">H8704_01115</name>
</gene>
<dbReference type="PANTHER" id="PTHR21581">
    <property type="entry name" value="D-ALANYL-D-ALANINE CARBOXYPEPTIDASE"/>
    <property type="match status" value="1"/>
</dbReference>
<reference evidence="10 11" key="1">
    <citation type="submission" date="2020-08" db="EMBL/GenBank/DDBJ databases">
        <title>Genome public.</title>
        <authorList>
            <person name="Liu C."/>
            <person name="Sun Q."/>
        </authorList>
    </citation>
    <scope>NUCLEOTIDE SEQUENCE [LARGE SCALE GENOMIC DNA]</scope>
    <source>
        <strain evidence="10 11">NSJ-37</strain>
    </source>
</reference>
<accession>A0ABR7MXX9</accession>
<organism evidence="10 11">
    <name type="scientific">Jutongia huaianensis</name>
    <dbReference type="NCBI Taxonomy" id="2763668"/>
    <lineage>
        <taxon>Bacteria</taxon>
        <taxon>Bacillati</taxon>
        <taxon>Bacillota</taxon>
        <taxon>Clostridia</taxon>
        <taxon>Lachnospirales</taxon>
        <taxon>Lachnospiraceae</taxon>
        <taxon>Jutongia</taxon>
    </lineage>
</organism>
<dbReference type="GO" id="GO:0004180">
    <property type="term" value="F:carboxypeptidase activity"/>
    <property type="evidence" value="ECO:0007669"/>
    <property type="project" value="UniProtKB-KW"/>
</dbReference>
<evidence type="ECO:0000256" key="6">
    <source>
        <dbReference type="ARBA" id="ARBA00023316"/>
    </source>
</evidence>
<protein>
    <submittedName>
        <fullName evidence="10">D-alanyl-D-alanine carboxypeptidase</fullName>
    </submittedName>
</protein>
<evidence type="ECO:0000256" key="5">
    <source>
        <dbReference type="ARBA" id="ARBA00022984"/>
    </source>
</evidence>
<dbReference type="InterPro" id="IPR018044">
    <property type="entry name" value="Peptidase_S11"/>
</dbReference>
<keyword evidence="5" id="KW-0573">Peptidoglycan synthesis</keyword>
<evidence type="ECO:0000313" key="11">
    <source>
        <dbReference type="Proteomes" id="UP000606193"/>
    </source>
</evidence>
<keyword evidence="10" id="KW-0121">Carboxypeptidase</keyword>
<feature type="domain" description="Peptidase S11 D-alanyl-D-alanine carboxypeptidase A N-terminal" evidence="9">
    <location>
        <begin position="27"/>
        <end position="263"/>
    </location>
</feature>
<sequence>MKRTQRCMAWLLMLSIMLAAMPSVGAQAAAKPKTMAHAYYMIDAESGQKILSSHANKRICPASTVKLLTALTVLDYADLNQKIKYTRKLQKKIPSDASALNLKTGRVYTVRQYLNMLLIVSDAGSALALAEGTAGNVDDFVDMMNDKAEELGMKHSHFDNPVGLDKGSGYNQTYTTAADFIKVAKAAMEEPIIARIVAKHKYKVQPVGVKKSFMIKNTNAFYGTYKKLVKNRKYKIIGSKTGTTRAAGHCLVATAVDEEGNTVICAFYGNGGYERLYKDIRKLLDYAFARY</sequence>
<keyword evidence="6" id="KW-0961">Cell wall biogenesis/degradation</keyword>
<comment type="caution">
    <text evidence="10">The sequence shown here is derived from an EMBL/GenBank/DDBJ whole genome shotgun (WGS) entry which is preliminary data.</text>
</comment>
<feature type="signal peptide" evidence="8">
    <location>
        <begin position="1"/>
        <end position="28"/>
    </location>
</feature>
<name>A0ABR7MXX9_9FIRM</name>
<dbReference type="InterPro" id="IPR001967">
    <property type="entry name" value="Peptidase_S11_N"/>
</dbReference>
<keyword evidence="3" id="KW-0378">Hydrolase</keyword>
<dbReference type="SUPFAM" id="SSF56601">
    <property type="entry name" value="beta-lactamase/transpeptidase-like"/>
    <property type="match status" value="1"/>
</dbReference>
<dbReference type="Pfam" id="PF00768">
    <property type="entry name" value="Peptidase_S11"/>
    <property type="match status" value="1"/>
</dbReference>
<evidence type="ECO:0000256" key="8">
    <source>
        <dbReference type="SAM" id="SignalP"/>
    </source>
</evidence>
<comment type="similarity">
    <text evidence="1 7">Belongs to the peptidase S11 family.</text>
</comment>
<evidence type="ECO:0000256" key="2">
    <source>
        <dbReference type="ARBA" id="ARBA00022729"/>
    </source>
</evidence>
<feature type="chain" id="PRO_5045442329" evidence="8">
    <location>
        <begin position="29"/>
        <end position="291"/>
    </location>
</feature>
<evidence type="ECO:0000313" key="10">
    <source>
        <dbReference type="EMBL" id="MBC8561243.1"/>
    </source>
</evidence>
<keyword evidence="10" id="KW-0645">Protease</keyword>